<dbReference type="Proteomes" id="UP000245216">
    <property type="component" value="Unassembled WGS sequence"/>
</dbReference>
<evidence type="ECO:0000256" key="2">
    <source>
        <dbReference type="ARBA" id="ARBA00022676"/>
    </source>
</evidence>
<accession>A0A2U2BJZ5</accession>
<comment type="similarity">
    <text evidence="1">Belongs to the glycosyltransferase group 1 family. Glycosyltransferase 4 subfamily.</text>
</comment>
<keyword evidence="3 6" id="KW-0808">Transferase</keyword>
<dbReference type="PANTHER" id="PTHR12526">
    <property type="entry name" value="GLYCOSYLTRANSFERASE"/>
    <property type="match status" value="1"/>
</dbReference>
<feature type="domain" description="Glycosyltransferase subfamily 4-like N-terminal" evidence="5">
    <location>
        <begin position="15"/>
        <end position="164"/>
    </location>
</feature>
<dbReference type="STRING" id="511.UZ73_04930"/>
<dbReference type="InterPro" id="IPR028098">
    <property type="entry name" value="Glyco_trans_4-like_N"/>
</dbReference>
<dbReference type="RefSeq" id="WP_109088657.1">
    <property type="nucleotide sequence ID" value="NZ_QEXO01000002.1"/>
</dbReference>
<dbReference type="InterPro" id="IPR001296">
    <property type="entry name" value="Glyco_trans_1"/>
</dbReference>
<keyword evidence="2" id="KW-0328">Glycosyltransferase</keyword>
<evidence type="ECO:0000256" key="3">
    <source>
        <dbReference type="ARBA" id="ARBA00022679"/>
    </source>
</evidence>
<feature type="domain" description="Glycosyl transferase family 1" evidence="4">
    <location>
        <begin position="175"/>
        <end position="337"/>
    </location>
</feature>
<reference evidence="6 7" key="1">
    <citation type="submission" date="2018-05" db="EMBL/GenBank/DDBJ databases">
        <title>Genome Sequence of an Efficient Indole-Degrading Bacterium, Alcaligenes sp.YBY.</title>
        <authorList>
            <person name="Yang B."/>
        </authorList>
    </citation>
    <scope>NUCLEOTIDE SEQUENCE [LARGE SCALE GENOMIC DNA]</scope>
    <source>
        <strain evidence="6 7">YBY</strain>
    </source>
</reference>
<dbReference type="CDD" id="cd03801">
    <property type="entry name" value="GT4_PimA-like"/>
    <property type="match status" value="1"/>
</dbReference>
<evidence type="ECO:0000313" key="6">
    <source>
        <dbReference type="EMBL" id="PWE14277.1"/>
    </source>
</evidence>
<dbReference type="Pfam" id="PF13439">
    <property type="entry name" value="Glyco_transf_4"/>
    <property type="match status" value="1"/>
</dbReference>
<dbReference type="Gene3D" id="3.40.50.2000">
    <property type="entry name" value="Glycogen Phosphorylase B"/>
    <property type="match status" value="2"/>
</dbReference>
<organism evidence="6 7">
    <name type="scientific">Alcaligenes faecalis</name>
    <dbReference type="NCBI Taxonomy" id="511"/>
    <lineage>
        <taxon>Bacteria</taxon>
        <taxon>Pseudomonadati</taxon>
        <taxon>Pseudomonadota</taxon>
        <taxon>Betaproteobacteria</taxon>
        <taxon>Burkholderiales</taxon>
        <taxon>Alcaligenaceae</taxon>
        <taxon>Alcaligenes</taxon>
    </lineage>
</organism>
<gene>
    <name evidence="6" type="ORF">DF183_05965</name>
</gene>
<dbReference type="PANTHER" id="PTHR12526:SF640">
    <property type="entry name" value="COLANIC ACID BIOSYNTHESIS GLYCOSYLTRANSFERASE WCAL-RELATED"/>
    <property type="match status" value="1"/>
</dbReference>
<dbReference type="SUPFAM" id="SSF53756">
    <property type="entry name" value="UDP-Glycosyltransferase/glycogen phosphorylase"/>
    <property type="match status" value="1"/>
</dbReference>
<protein>
    <submittedName>
        <fullName evidence="6">Glycosyltransferase family 1 protein</fullName>
    </submittedName>
</protein>
<evidence type="ECO:0000259" key="4">
    <source>
        <dbReference type="Pfam" id="PF00534"/>
    </source>
</evidence>
<proteinExistence type="inferred from homology"/>
<dbReference type="Pfam" id="PF00534">
    <property type="entry name" value="Glycos_transf_1"/>
    <property type="match status" value="1"/>
</dbReference>
<comment type="caution">
    <text evidence="6">The sequence shown here is derived from an EMBL/GenBank/DDBJ whole genome shotgun (WGS) entry which is preliminary data.</text>
</comment>
<evidence type="ECO:0000313" key="7">
    <source>
        <dbReference type="Proteomes" id="UP000245216"/>
    </source>
</evidence>
<sequence>MRPLRILHSEAATSFGGQENYILRAMRILRERGHQVEAACQPHAQLTERLRDEGFVVHTLLMDGPANYMRGVRQLRRVLRQGQFDVLNSHSRRDTMLAGVAGRLAGTPLIVRTRHLAKKVGSLMSYTIVPKRVITPSDYVRDHLIERGVKPEHVQVVYPCVDPSVIDSAPALDLRAELGLAPDTVLVGCVAVLRREKGHHELIAAMQPLFDRYPQLHLVLVGGGSPGYEQLQALIAELGLQERIHLLGSRSDVPSILPNLDVFALATHMEASGTAFVEAGCAGVPVVGSRVGGVPEMMQEGRSGLLADLHDKQAWCVAMEQLIQNPQRRQDMGAAGRLFCRSDERFTPVAMGDRLESAYYRWLKELQG</sequence>
<name>A0A2U2BJZ5_ALCFA</name>
<dbReference type="EMBL" id="QEXO01000002">
    <property type="protein sequence ID" value="PWE14277.1"/>
    <property type="molecule type" value="Genomic_DNA"/>
</dbReference>
<dbReference type="AlphaFoldDB" id="A0A2U2BJZ5"/>
<evidence type="ECO:0000259" key="5">
    <source>
        <dbReference type="Pfam" id="PF13439"/>
    </source>
</evidence>
<evidence type="ECO:0000256" key="1">
    <source>
        <dbReference type="ARBA" id="ARBA00009481"/>
    </source>
</evidence>
<dbReference type="GO" id="GO:0016757">
    <property type="term" value="F:glycosyltransferase activity"/>
    <property type="evidence" value="ECO:0007669"/>
    <property type="project" value="UniProtKB-KW"/>
</dbReference>
<reference evidence="6 7" key="2">
    <citation type="submission" date="2018-05" db="EMBL/GenBank/DDBJ databases">
        <authorList>
            <person name="Lanie J.A."/>
            <person name="Ng W.-L."/>
            <person name="Kazmierczak K.M."/>
            <person name="Andrzejewski T.M."/>
            <person name="Davidsen T.M."/>
            <person name="Wayne K.J."/>
            <person name="Tettelin H."/>
            <person name="Glass J.I."/>
            <person name="Rusch D."/>
            <person name="Podicherti R."/>
            <person name="Tsui H.-C.T."/>
            <person name="Winkler M.E."/>
        </authorList>
    </citation>
    <scope>NUCLEOTIDE SEQUENCE [LARGE SCALE GENOMIC DNA]</scope>
    <source>
        <strain evidence="6 7">YBY</strain>
    </source>
</reference>